<reference evidence="8" key="2">
    <citation type="submission" date="2022-05" db="EMBL/GenBank/DDBJ databases">
        <authorList>
            <person name="Kim J.-S."/>
            <person name="Lee K."/>
            <person name="Suh M."/>
            <person name="Eom M."/>
            <person name="Kim J.-S."/>
            <person name="Kim D.-S."/>
            <person name="Ko S.-H."/>
            <person name="Shin Y."/>
            <person name="Lee J.-S."/>
        </authorList>
    </citation>
    <scope>NUCLEOTIDE SEQUENCE</scope>
    <source>
        <strain evidence="8">N237</strain>
    </source>
</reference>
<dbReference type="Gene3D" id="2.30.330.10">
    <property type="entry name" value="SpoA-like"/>
    <property type="match status" value="1"/>
</dbReference>
<organism evidence="8 9">
    <name type="scientific">Jatrophihabitans telluris</name>
    <dbReference type="NCBI Taxonomy" id="2038343"/>
    <lineage>
        <taxon>Bacteria</taxon>
        <taxon>Bacillati</taxon>
        <taxon>Actinomycetota</taxon>
        <taxon>Actinomycetes</taxon>
        <taxon>Jatrophihabitantales</taxon>
        <taxon>Jatrophihabitantaceae</taxon>
        <taxon>Jatrophihabitans</taxon>
    </lineage>
</organism>
<sequence length="260" mass="26130">MIDTATIADVVAKAAAAASGTIPIADEMKIGKPITTTAGLMFEGVAVTARFTGSPGGEVLVAVEQAVADALLNSPLGALDVTAALAPSLTAAAESVGTVVLGPGQALEPVPAVDSLLEKPNAAIVPLSHGGKIRALVGIVLNEVADEGGNAAPSAPNYPTRDELRANRAAAPAAINRHGLEMLRDVAMDVTAQIGSTRMTVSELLSLSDGAVIELDRAAGAPADLLVNGHLIARGEVVVIDENFGLRITEIISGDDALSA</sequence>
<keyword evidence="8" id="KW-0969">Cilium</keyword>
<keyword evidence="6" id="KW-0472">Membrane</keyword>
<keyword evidence="4" id="KW-0145">Chemotaxis</keyword>
<dbReference type="InterPro" id="IPR051469">
    <property type="entry name" value="FliN/MopA/SpaO"/>
</dbReference>
<evidence type="ECO:0000256" key="5">
    <source>
        <dbReference type="ARBA" id="ARBA00022779"/>
    </source>
</evidence>
<dbReference type="EMBL" id="CP097332">
    <property type="protein sequence ID" value="UQX87964.1"/>
    <property type="molecule type" value="Genomic_DNA"/>
</dbReference>
<keyword evidence="3" id="KW-1003">Cell membrane</keyword>
<evidence type="ECO:0000313" key="8">
    <source>
        <dbReference type="EMBL" id="UQX87964.1"/>
    </source>
</evidence>
<feature type="domain" description="Flagellar motor switch protein FliN-like C-terminal" evidence="7">
    <location>
        <begin position="182"/>
        <end position="252"/>
    </location>
</feature>
<dbReference type="PRINTS" id="PR00956">
    <property type="entry name" value="FLGMOTORFLIN"/>
</dbReference>
<proteinExistence type="inferred from homology"/>
<dbReference type="SUPFAM" id="SSF101801">
    <property type="entry name" value="Surface presentation of antigens (SPOA)"/>
    <property type="match status" value="1"/>
</dbReference>
<gene>
    <name evidence="8" type="primary">fliN</name>
    <name evidence="8" type="ORF">M6D93_16915</name>
</gene>
<dbReference type="RefSeq" id="WP_249771004.1">
    <property type="nucleotide sequence ID" value="NZ_CP097332.1"/>
</dbReference>
<evidence type="ECO:0000256" key="4">
    <source>
        <dbReference type="ARBA" id="ARBA00022500"/>
    </source>
</evidence>
<dbReference type="NCBIfam" id="TIGR02480">
    <property type="entry name" value="fliN"/>
    <property type="match status" value="1"/>
</dbReference>
<evidence type="ECO:0000256" key="1">
    <source>
        <dbReference type="ARBA" id="ARBA00004413"/>
    </source>
</evidence>
<dbReference type="InterPro" id="IPR036429">
    <property type="entry name" value="SpoA-like_sf"/>
</dbReference>
<dbReference type="Proteomes" id="UP001056336">
    <property type="component" value="Chromosome"/>
</dbReference>
<dbReference type="PANTHER" id="PTHR43484:SF1">
    <property type="entry name" value="FLAGELLAR MOTOR SWITCH PROTEIN FLIN"/>
    <property type="match status" value="1"/>
</dbReference>
<keyword evidence="5" id="KW-0283">Flagellar rotation</keyword>
<evidence type="ECO:0000259" key="7">
    <source>
        <dbReference type="Pfam" id="PF01052"/>
    </source>
</evidence>
<accession>A0ABY4QWG5</accession>
<dbReference type="InterPro" id="IPR001172">
    <property type="entry name" value="FliN_T3SS_HrcQb"/>
</dbReference>
<protein>
    <submittedName>
        <fullName evidence="8">Flagellar motor switch protein FliN</fullName>
    </submittedName>
</protein>
<keyword evidence="8" id="KW-0282">Flagellum</keyword>
<keyword evidence="8" id="KW-0966">Cell projection</keyword>
<dbReference type="Pfam" id="PF01052">
    <property type="entry name" value="FliMN_C"/>
    <property type="match status" value="1"/>
</dbReference>
<comment type="subcellular location">
    <subcellularLocation>
        <location evidence="1">Cell membrane</location>
        <topology evidence="1">Peripheral membrane protein</topology>
        <orientation evidence="1">Cytoplasmic side</orientation>
    </subcellularLocation>
</comment>
<evidence type="ECO:0000256" key="2">
    <source>
        <dbReference type="ARBA" id="ARBA00009226"/>
    </source>
</evidence>
<comment type="similarity">
    <text evidence="2">Belongs to the FliN/MopA/SpaO family.</text>
</comment>
<name>A0ABY4QWG5_9ACTN</name>
<evidence type="ECO:0000256" key="3">
    <source>
        <dbReference type="ARBA" id="ARBA00022475"/>
    </source>
</evidence>
<evidence type="ECO:0000313" key="9">
    <source>
        <dbReference type="Proteomes" id="UP001056336"/>
    </source>
</evidence>
<dbReference type="InterPro" id="IPR001543">
    <property type="entry name" value="FliN-like_C"/>
</dbReference>
<evidence type="ECO:0000256" key="6">
    <source>
        <dbReference type="ARBA" id="ARBA00023136"/>
    </source>
</evidence>
<keyword evidence="9" id="KW-1185">Reference proteome</keyword>
<dbReference type="PANTHER" id="PTHR43484">
    <property type="match status" value="1"/>
</dbReference>
<reference evidence="8" key="1">
    <citation type="journal article" date="2018" name="Int. J. Syst. Evol. Microbiol.">
        <title>Jatrophihabitans telluris sp. nov., isolated from sediment soil of lava forest wetlands and the emended description of the genus Jatrophihabitans.</title>
        <authorList>
            <person name="Lee K.C."/>
            <person name="Suh M.K."/>
            <person name="Eom M.K."/>
            <person name="Kim K.K."/>
            <person name="Kim J.S."/>
            <person name="Kim D.S."/>
            <person name="Ko S.H."/>
            <person name="Shin Y.K."/>
            <person name="Lee J.S."/>
        </authorList>
    </citation>
    <scope>NUCLEOTIDE SEQUENCE</scope>
    <source>
        <strain evidence="8">N237</strain>
    </source>
</reference>
<dbReference type="InterPro" id="IPR012826">
    <property type="entry name" value="FliN"/>
</dbReference>